<dbReference type="PROSITE" id="PS52016">
    <property type="entry name" value="TONB_DEPENDENT_REC_3"/>
    <property type="match status" value="1"/>
</dbReference>
<keyword evidence="11 12" id="KW-0998">Cell outer membrane</keyword>
<sequence length="715" mass="80762">MKRILFFTASFFSLSVHAQQTDSSELLLPVEVKAVRASATAPFAKTNIGKAEIQKQNLGQDLPFLLNQTPSVIVNSDAGNGIGYTGIRIRGTDATRINVTINGIPFNDPESSGAYFVDLPDLLSSVNSIQIQRGVGTSTNGAGAFGGTINLSTNEVNKQAYFESNNSYGSFQSWKNTIKAGTGLLGNHFTADLRLSEIKSNGYIERAKTNLQSYYFSTAYLSDKTSLRFTTFSGKEKTYQAWYGVSQDDLKNHRRVNYAGTEKPGEPYENETDNYKQTHYQLFFTQQLAKNLQFNTGLFYIKGKGYYEEYRPAQNYSDYGLTNPVVGGVAVTQTDLVRQLWLDNDFYGDVFSFQYKKAGTELTLGGAATNYLGNHFGKVIWAEQGLSEPNKTYYQHDAIKNDWNVYTKWQQALNKNLQFFADVQWRGVAHDINGFEANPTLVVNQKYNFFNPKMGLTYQANNWTAFASYSVAAKEPNRDDFEASPTEQPKPERLHDWELGVQRKEKTYNLGATLYYMKYKDQLVLTGKINDVGSYTRTNIDDSYRMGVELEGAVRPTAWFSASANLSLSRNKVKNFNEFIDDYDNGGQKENQYKESDISFSPSVIGAATLTFIPVQKLNVDLLSKYVGQQYMDNTGNAARKLNAFYTQDVRARYSFGKAWLKNVDLILQVNNVFNKEYEPSGYTYSYFSSNKLTTENYYFPMAGTNWMVGLNIRL</sequence>
<dbReference type="RefSeq" id="WP_146785289.1">
    <property type="nucleotide sequence ID" value="NZ_BAABIO010000001.1"/>
</dbReference>
<evidence type="ECO:0000259" key="15">
    <source>
        <dbReference type="Pfam" id="PF00593"/>
    </source>
</evidence>
<evidence type="ECO:0000256" key="9">
    <source>
        <dbReference type="ARBA" id="ARBA00023077"/>
    </source>
</evidence>
<dbReference type="InterPro" id="IPR012910">
    <property type="entry name" value="Plug_dom"/>
</dbReference>
<evidence type="ECO:0000256" key="2">
    <source>
        <dbReference type="ARBA" id="ARBA00022448"/>
    </source>
</evidence>
<dbReference type="Gene3D" id="2.40.170.20">
    <property type="entry name" value="TonB-dependent receptor, beta-barrel domain"/>
    <property type="match status" value="1"/>
</dbReference>
<evidence type="ECO:0000256" key="3">
    <source>
        <dbReference type="ARBA" id="ARBA00022452"/>
    </source>
</evidence>
<dbReference type="SUPFAM" id="SSF56935">
    <property type="entry name" value="Porins"/>
    <property type="match status" value="1"/>
</dbReference>
<keyword evidence="4" id="KW-0410">Iron transport</keyword>
<dbReference type="GO" id="GO:0009279">
    <property type="term" value="C:cell outer membrane"/>
    <property type="evidence" value="ECO:0007669"/>
    <property type="project" value="UniProtKB-SubCell"/>
</dbReference>
<keyword evidence="2 12" id="KW-0813">Transport</keyword>
<evidence type="ECO:0000256" key="14">
    <source>
        <dbReference type="SAM" id="SignalP"/>
    </source>
</evidence>
<feature type="chain" id="PRO_5022875939" evidence="14">
    <location>
        <begin position="19"/>
        <end position="715"/>
    </location>
</feature>
<evidence type="ECO:0000256" key="11">
    <source>
        <dbReference type="ARBA" id="ARBA00023237"/>
    </source>
</evidence>
<keyword evidence="8" id="KW-0406">Ion transport</keyword>
<proteinExistence type="inferred from homology"/>
<accession>A0A5B8UH71</accession>
<keyword evidence="18" id="KW-1185">Reference proteome</keyword>
<dbReference type="Pfam" id="PF00593">
    <property type="entry name" value="TonB_dep_Rec_b-barrel"/>
    <property type="match status" value="1"/>
</dbReference>
<keyword evidence="7" id="KW-0408">Iron</keyword>
<feature type="signal peptide" evidence="14">
    <location>
        <begin position="1"/>
        <end position="18"/>
    </location>
</feature>
<dbReference type="PANTHER" id="PTHR32552:SF68">
    <property type="entry name" value="FERRICHROME OUTER MEMBRANE TRANSPORTER_PHAGE RECEPTOR"/>
    <property type="match status" value="1"/>
</dbReference>
<protein>
    <submittedName>
        <fullName evidence="17">TonB-dependent receptor</fullName>
    </submittedName>
</protein>
<keyword evidence="9 13" id="KW-0798">TonB box</keyword>
<name>A0A5B8UH71_9BACT</name>
<dbReference type="KEGG" id="fgg:FSB75_08000"/>
<keyword evidence="5 12" id="KW-0812">Transmembrane</keyword>
<evidence type="ECO:0000256" key="13">
    <source>
        <dbReference type="RuleBase" id="RU003357"/>
    </source>
</evidence>
<dbReference type="Proteomes" id="UP000321204">
    <property type="component" value="Chromosome"/>
</dbReference>
<dbReference type="Pfam" id="PF07715">
    <property type="entry name" value="Plug"/>
    <property type="match status" value="1"/>
</dbReference>
<feature type="domain" description="TonB-dependent receptor plug" evidence="16">
    <location>
        <begin position="40"/>
        <end position="148"/>
    </location>
</feature>
<comment type="similarity">
    <text evidence="12 13">Belongs to the TonB-dependent receptor family.</text>
</comment>
<organism evidence="17 18">
    <name type="scientific">Flavisolibacter ginsenosidimutans</name>
    <dbReference type="NCBI Taxonomy" id="661481"/>
    <lineage>
        <taxon>Bacteria</taxon>
        <taxon>Pseudomonadati</taxon>
        <taxon>Bacteroidota</taxon>
        <taxon>Chitinophagia</taxon>
        <taxon>Chitinophagales</taxon>
        <taxon>Chitinophagaceae</taxon>
        <taxon>Flavisolibacter</taxon>
    </lineage>
</organism>
<dbReference type="EMBL" id="CP042433">
    <property type="protein sequence ID" value="QEC55838.1"/>
    <property type="molecule type" value="Genomic_DNA"/>
</dbReference>
<evidence type="ECO:0000256" key="12">
    <source>
        <dbReference type="PROSITE-ProRule" id="PRU01360"/>
    </source>
</evidence>
<dbReference type="InterPro" id="IPR036942">
    <property type="entry name" value="Beta-barrel_TonB_sf"/>
</dbReference>
<evidence type="ECO:0000313" key="18">
    <source>
        <dbReference type="Proteomes" id="UP000321204"/>
    </source>
</evidence>
<dbReference type="OrthoDB" id="9761152at2"/>
<evidence type="ECO:0000256" key="7">
    <source>
        <dbReference type="ARBA" id="ARBA00023004"/>
    </source>
</evidence>
<dbReference type="InterPro" id="IPR039426">
    <property type="entry name" value="TonB-dep_rcpt-like"/>
</dbReference>
<comment type="subcellular location">
    <subcellularLocation>
        <location evidence="1 12">Cell outer membrane</location>
        <topology evidence="1 12">Multi-pass membrane protein</topology>
    </subcellularLocation>
</comment>
<dbReference type="InterPro" id="IPR037066">
    <property type="entry name" value="Plug_dom_sf"/>
</dbReference>
<feature type="domain" description="TonB-dependent receptor-like beta-barrel" evidence="15">
    <location>
        <begin position="257"/>
        <end position="673"/>
    </location>
</feature>
<dbReference type="Gene3D" id="2.170.130.10">
    <property type="entry name" value="TonB-dependent receptor, plug domain"/>
    <property type="match status" value="1"/>
</dbReference>
<evidence type="ECO:0000256" key="4">
    <source>
        <dbReference type="ARBA" id="ARBA00022496"/>
    </source>
</evidence>
<evidence type="ECO:0000259" key="16">
    <source>
        <dbReference type="Pfam" id="PF07715"/>
    </source>
</evidence>
<evidence type="ECO:0000256" key="8">
    <source>
        <dbReference type="ARBA" id="ARBA00023065"/>
    </source>
</evidence>
<dbReference type="AlphaFoldDB" id="A0A5B8UH71"/>
<keyword evidence="3 12" id="KW-1134">Transmembrane beta strand</keyword>
<evidence type="ECO:0000313" key="17">
    <source>
        <dbReference type="EMBL" id="QEC55838.1"/>
    </source>
</evidence>
<gene>
    <name evidence="17" type="ORF">FSB75_08000</name>
</gene>
<evidence type="ECO:0000256" key="10">
    <source>
        <dbReference type="ARBA" id="ARBA00023136"/>
    </source>
</evidence>
<keyword evidence="6 14" id="KW-0732">Signal</keyword>
<evidence type="ECO:0000256" key="6">
    <source>
        <dbReference type="ARBA" id="ARBA00022729"/>
    </source>
</evidence>
<keyword evidence="17" id="KW-0675">Receptor</keyword>
<dbReference type="PANTHER" id="PTHR32552">
    <property type="entry name" value="FERRICHROME IRON RECEPTOR-RELATED"/>
    <property type="match status" value="1"/>
</dbReference>
<dbReference type="InterPro" id="IPR000531">
    <property type="entry name" value="Beta-barrel_TonB"/>
</dbReference>
<keyword evidence="10 12" id="KW-0472">Membrane</keyword>
<evidence type="ECO:0000256" key="5">
    <source>
        <dbReference type="ARBA" id="ARBA00022692"/>
    </source>
</evidence>
<dbReference type="GO" id="GO:0015344">
    <property type="term" value="F:siderophore uptake transmembrane transporter activity"/>
    <property type="evidence" value="ECO:0007669"/>
    <property type="project" value="TreeGrafter"/>
</dbReference>
<reference evidence="17 18" key="1">
    <citation type="journal article" date="2015" name="Int. J. Syst. Evol. Microbiol.">
        <title>Flavisolibacter ginsenosidimutans sp. nov., with ginsenoside-converting activity isolated from soil used for cultivating ginseng.</title>
        <authorList>
            <person name="Zhao Y."/>
            <person name="Liu Q."/>
            <person name="Kang M.S."/>
            <person name="Jin F."/>
            <person name="Yu H."/>
            <person name="Im W.T."/>
        </authorList>
    </citation>
    <scope>NUCLEOTIDE SEQUENCE [LARGE SCALE GENOMIC DNA]</scope>
    <source>
        <strain evidence="17 18">Gsoil 636</strain>
    </source>
</reference>
<evidence type="ECO:0000256" key="1">
    <source>
        <dbReference type="ARBA" id="ARBA00004571"/>
    </source>
</evidence>